<reference evidence="2" key="3">
    <citation type="submission" date="2010-09" db="EMBL/GenBank/DDBJ databases">
        <title>Annotation of Gaeumannomyces graminis var. tritici R3-111a-1.</title>
        <authorList>
            <consortium name="The Broad Institute Genome Sequencing Platform"/>
            <person name="Ma L.-J."/>
            <person name="Dead R."/>
            <person name="Young S.K."/>
            <person name="Zeng Q."/>
            <person name="Gargeya S."/>
            <person name="Fitzgerald M."/>
            <person name="Haas B."/>
            <person name="Abouelleil A."/>
            <person name="Alvarado L."/>
            <person name="Arachchi H.M."/>
            <person name="Berlin A."/>
            <person name="Brown A."/>
            <person name="Chapman S.B."/>
            <person name="Chen Z."/>
            <person name="Dunbar C."/>
            <person name="Freedman E."/>
            <person name="Gearin G."/>
            <person name="Gellesch M."/>
            <person name="Goldberg J."/>
            <person name="Griggs A."/>
            <person name="Gujja S."/>
            <person name="Heiman D."/>
            <person name="Howarth C."/>
            <person name="Larson L."/>
            <person name="Lui A."/>
            <person name="MacDonald P.J.P."/>
            <person name="Mehta T."/>
            <person name="Montmayeur A."/>
            <person name="Murphy C."/>
            <person name="Neiman D."/>
            <person name="Pearson M."/>
            <person name="Priest M."/>
            <person name="Roberts A."/>
            <person name="Saif S."/>
            <person name="Shea T."/>
            <person name="Shenoy N."/>
            <person name="Sisk P."/>
            <person name="Stolte C."/>
            <person name="Sykes S."/>
            <person name="Yandava C."/>
            <person name="Wortman J."/>
            <person name="Nusbaum C."/>
            <person name="Birren B."/>
        </authorList>
    </citation>
    <scope>NUCLEOTIDE SEQUENCE</scope>
    <source>
        <strain evidence="2">R3-111a-1</strain>
    </source>
</reference>
<protein>
    <submittedName>
        <fullName evidence="2 3">Uncharacterized protein</fullName>
    </submittedName>
</protein>
<dbReference type="EnsemblFungi" id="EJT67997">
    <property type="protein sequence ID" value="EJT67997"/>
    <property type="gene ID" value="GGTG_14426"/>
</dbReference>
<dbReference type="GeneID" id="20354884"/>
<dbReference type="HOGENOM" id="CLU_1496296_0_0_1"/>
<feature type="transmembrane region" description="Helical" evidence="1">
    <location>
        <begin position="6"/>
        <end position="27"/>
    </location>
</feature>
<proteinExistence type="predicted"/>
<reference evidence="3" key="5">
    <citation type="submission" date="2018-04" db="UniProtKB">
        <authorList>
            <consortium name="EnsemblFungi"/>
        </authorList>
    </citation>
    <scope>IDENTIFICATION</scope>
    <source>
        <strain evidence="3">R3-111a-1</strain>
    </source>
</reference>
<keyword evidence="1" id="KW-0472">Membrane</keyword>
<keyword evidence="1" id="KW-0812">Transmembrane</keyword>
<dbReference type="Proteomes" id="UP000006039">
    <property type="component" value="Unassembled WGS sequence"/>
</dbReference>
<evidence type="ECO:0000256" key="1">
    <source>
        <dbReference type="SAM" id="Phobius"/>
    </source>
</evidence>
<dbReference type="EMBL" id="GL385804">
    <property type="protein sequence ID" value="EJT67997.1"/>
    <property type="molecule type" value="Genomic_DNA"/>
</dbReference>
<name>J3PLF7_GAET3</name>
<gene>
    <name evidence="3" type="primary">20354884</name>
    <name evidence="2" type="ORF">GGTG_14426</name>
</gene>
<keyword evidence="1" id="KW-1133">Transmembrane helix</keyword>
<keyword evidence="4" id="KW-1185">Reference proteome</keyword>
<evidence type="ECO:0000313" key="2">
    <source>
        <dbReference type="EMBL" id="EJT67997.1"/>
    </source>
</evidence>
<accession>J3PLF7</accession>
<evidence type="ECO:0000313" key="4">
    <source>
        <dbReference type="Proteomes" id="UP000006039"/>
    </source>
</evidence>
<organism evidence="2">
    <name type="scientific">Gaeumannomyces tritici (strain R3-111a-1)</name>
    <name type="common">Wheat and barley take-all root rot fungus</name>
    <name type="synonym">Gaeumannomyces graminis var. tritici</name>
    <dbReference type="NCBI Taxonomy" id="644352"/>
    <lineage>
        <taxon>Eukaryota</taxon>
        <taxon>Fungi</taxon>
        <taxon>Dikarya</taxon>
        <taxon>Ascomycota</taxon>
        <taxon>Pezizomycotina</taxon>
        <taxon>Sordariomycetes</taxon>
        <taxon>Sordariomycetidae</taxon>
        <taxon>Magnaporthales</taxon>
        <taxon>Magnaporthaceae</taxon>
        <taxon>Gaeumannomyces</taxon>
    </lineage>
</organism>
<dbReference type="RefSeq" id="XP_009230615.1">
    <property type="nucleotide sequence ID" value="XM_009232351.1"/>
</dbReference>
<feature type="transmembrane region" description="Helical" evidence="1">
    <location>
        <begin position="39"/>
        <end position="65"/>
    </location>
</feature>
<reference evidence="2" key="2">
    <citation type="submission" date="2010-07" db="EMBL/GenBank/DDBJ databases">
        <authorList>
            <consortium name="The Broad Institute Genome Sequencing Platform"/>
            <consortium name="Broad Institute Genome Sequencing Center for Infectious Disease"/>
            <person name="Ma L.-J."/>
            <person name="Dead R."/>
            <person name="Young S."/>
            <person name="Zeng Q."/>
            <person name="Koehrsen M."/>
            <person name="Alvarado L."/>
            <person name="Berlin A."/>
            <person name="Chapman S.B."/>
            <person name="Chen Z."/>
            <person name="Freedman E."/>
            <person name="Gellesch M."/>
            <person name="Goldberg J."/>
            <person name="Griggs A."/>
            <person name="Gujja S."/>
            <person name="Heilman E.R."/>
            <person name="Heiman D."/>
            <person name="Hepburn T."/>
            <person name="Howarth C."/>
            <person name="Jen D."/>
            <person name="Larson L."/>
            <person name="Mehta T."/>
            <person name="Neiman D."/>
            <person name="Pearson M."/>
            <person name="Roberts A."/>
            <person name="Saif S."/>
            <person name="Shea T."/>
            <person name="Shenoy N."/>
            <person name="Sisk P."/>
            <person name="Stolte C."/>
            <person name="Sykes S."/>
            <person name="Walk T."/>
            <person name="White J."/>
            <person name="Yandava C."/>
            <person name="Haas B."/>
            <person name="Nusbaum C."/>
            <person name="Birren B."/>
        </authorList>
    </citation>
    <scope>NUCLEOTIDE SEQUENCE</scope>
    <source>
        <strain evidence="2">R3-111a-1</strain>
    </source>
</reference>
<evidence type="ECO:0000313" key="3">
    <source>
        <dbReference type="EnsemblFungi" id="EJT67997"/>
    </source>
</evidence>
<sequence>MWWDGVATVGLAVMLCLGAKLVFVVAGAGSKDAPIEGTFAIGVAIISCMAFEVLMHMVFCAHAVWEKNWLWANSFFTADGQWTKDGVEFEKALKAVAISASLLCSSLFLSLIPGPVPLHARQTAQVAAVWRGSDVNIKRGRGGPRASLLPPLKPSDINALTTCRSHRTRTLKDRALWCNG</sequence>
<reference evidence="3" key="4">
    <citation type="journal article" date="2015" name="G3 (Bethesda)">
        <title>Genome sequences of three phytopathogenic species of the Magnaporthaceae family of fungi.</title>
        <authorList>
            <person name="Okagaki L.H."/>
            <person name="Nunes C.C."/>
            <person name="Sailsbery J."/>
            <person name="Clay B."/>
            <person name="Brown D."/>
            <person name="John T."/>
            <person name="Oh Y."/>
            <person name="Young N."/>
            <person name="Fitzgerald M."/>
            <person name="Haas B.J."/>
            <person name="Zeng Q."/>
            <person name="Young S."/>
            <person name="Adiconis X."/>
            <person name="Fan L."/>
            <person name="Levin J.Z."/>
            <person name="Mitchell T.K."/>
            <person name="Okubara P.A."/>
            <person name="Farman M.L."/>
            <person name="Kohn L.M."/>
            <person name="Birren B."/>
            <person name="Ma L.-J."/>
            <person name="Dean R.A."/>
        </authorList>
    </citation>
    <scope>NUCLEOTIDE SEQUENCE</scope>
    <source>
        <strain evidence="3">R3-111a-1</strain>
    </source>
</reference>
<reference evidence="4" key="1">
    <citation type="submission" date="2010-07" db="EMBL/GenBank/DDBJ databases">
        <title>The genome sequence of Gaeumannomyces graminis var. tritici strain R3-111a-1.</title>
        <authorList>
            <consortium name="The Broad Institute Genome Sequencing Platform"/>
            <person name="Ma L.-J."/>
            <person name="Dead R."/>
            <person name="Young S."/>
            <person name="Zeng Q."/>
            <person name="Koehrsen M."/>
            <person name="Alvarado L."/>
            <person name="Berlin A."/>
            <person name="Chapman S.B."/>
            <person name="Chen Z."/>
            <person name="Freedman E."/>
            <person name="Gellesch M."/>
            <person name="Goldberg J."/>
            <person name="Griggs A."/>
            <person name="Gujja S."/>
            <person name="Heilman E.R."/>
            <person name="Heiman D."/>
            <person name="Hepburn T."/>
            <person name="Howarth C."/>
            <person name="Jen D."/>
            <person name="Larson L."/>
            <person name="Mehta T."/>
            <person name="Neiman D."/>
            <person name="Pearson M."/>
            <person name="Roberts A."/>
            <person name="Saif S."/>
            <person name="Shea T."/>
            <person name="Shenoy N."/>
            <person name="Sisk P."/>
            <person name="Stolte C."/>
            <person name="Sykes S."/>
            <person name="Walk T."/>
            <person name="White J."/>
            <person name="Yandava C."/>
            <person name="Haas B."/>
            <person name="Nusbaum C."/>
            <person name="Birren B."/>
        </authorList>
    </citation>
    <scope>NUCLEOTIDE SEQUENCE [LARGE SCALE GENOMIC DNA]</scope>
    <source>
        <strain evidence="4">R3-111a-1</strain>
    </source>
</reference>
<dbReference type="AlphaFoldDB" id="J3PLF7"/>
<dbReference type="VEuPathDB" id="FungiDB:GGTG_14426"/>